<evidence type="ECO:0000256" key="1">
    <source>
        <dbReference type="ARBA" id="ARBA00004236"/>
    </source>
</evidence>
<comment type="caution">
    <text evidence="4">The sequence shown here is derived from an EMBL/GenBank/DDBJ whole genome shotgun (WGS) entry which is preliminary data.</text>
</comment>
<evidence type="ECO:0000313" key="4">
    <source>
        <dbReference type="EMBL" id="GLC50500.1"/>
    </source>
</evidence>
<keyword evidence="5" id="KW-1185">Reference proteome</keyword>
<comment type="subcellular location">
    <subcellularLocation>
        <location evidence="1">Cell membrane</location>
    </subcellularLocation>
</comment>
<organism evidence="4 5">
    <name type="scientific">Pleodorina starrii</name>
    <dbReference type="NCBI Taxonomy" id="330485"/>
    <lineage>
        <taxon>Eukaryota</taxon>
        <taxon>Viridiplantae</taxon>
        <taxon>Chlorophyta</taxon>
        <taxon>core chlorophytes</taxon>
        <taxon>Chlorophyceae</taxon>
        <taxon>CS clade</taxon>
        <taxon>Chlamydomonadales</taxon>
        <taxon>Volvocaceae</taxon>
        <taxon>Pleodorina</taxon>
    </lineage>
</organism>
<dbReference type="SUPFAM" id="SSF50956">
    <property type="entry name" value="Thermostable phytase (3-phytase)"/>
    <property type="match status" value="1"/>
</dbReference>
<evidence type="ECO:0000313" key="5">
    <source>
        <dbReference type="Proteomes" id="UP001165080"/>
    </source>
</evidence>
<dbReference type="Proteomes" id="UP001165080">
    <property type="component" value="Unassembled WGS sequence"/>
</dbReference>
<dbReference type="Pfam" id="PF06977">
    <property type="entry name" value="SdiA-regulated"/>
    <property type="match status" value="1"/>
</dbReference>
<sequence length="187" mass="20117">MDGGLRRQLNLWWLSDPEDVVYVSSDRVAVLEEPPWGGIRVLDVSQSGGGKQVVGEGFVSLTYPRTAAFGAEGLAHDPGTGTYYVAQEKHPKSIIAVREDGWQLLIDGDVAFNSVGDLAAINYIPGLKQFLVLSQESSRVLKTTLDGQVLQYLDVEGPYAEGLHMMSDGLTLIVVGEVRRGGGGGEK</sequence>
<keyword evidence="2" id="KW-1003">Cell membrane</keyword>
<accession>A0A9W6BEU7</accession>
<name>A0A9W6BEU7_9CHLO</name>
<proteinExistence type="predicted"/>
<gene>
    <name evidence="4" type="primary">PLEST000031</name>
    <name evidence="4" type="ORF">PLESTB_000386300</name>
</gene>
<reference evidence="4 5" key="1">
    <citation type="journal article" date="2023" name="Commun. Biol.">
        <title>Reorganization of the ancestral sex-determining regions during the evolution of trioecy in Pleodorina starrii.</title>
        <authorList>
            <person name="Takahashi K."/>
            <person name="Suzuki S."/>
            <person name="Kawai-Toyooka H."/>
            <person name="Yamamoto K."/>
            <person name="Hamaji T."/>
            <person name="Ootsuki R."/>
            <person name="Yamaguchi H."/>
            <person name="Kawachi M."/>
            <person name="Higashiyama T."/>
            <person name="Nozaki H."/>
        </authorList>
    </citation>
    <scope>NUCLEOTIDE SEQUENCE [LARGE SCALE GENOMIC DNA]</scope>
    <source>
        <strain evidence="4 5">NIES-4479</strain>
    </source>
</reference>
<dbReference type="EMBL" id="BRXU01000003">
    <property type="protein sequence ID" value="GLC50500.1"/>
    <property type="molecule type" value="Genomic_DNA"/>
</dbReference>
<evidence type="ECO:0000256" key="2">
    <source>
        <dbReference type="ARBA" id="ARBA00022475"/>
    </source>
</evidence>
<evidence type="ECO:0000256" key="3">
    <source>
        <dbReference type="ARBA" id="ARBA00023136"/>
    </source>
</evidence>
<dbReference type="GO" id="GO:0005886">
    <property type="term" value="C:plasma membrane"/>
    <property type="evidence" value="ECO:0007669"/>
    <property type="project" value="UniProtKB-SubCell"/>
</dbReference>
<protein>
    <submittedName>
        <fullName evidence="4">Uncharacterized protein</fullName>
    </submittedName>
</protein>
<dbReference type="InterPro" id="IPR009722">
    <property type="entry name" value="YjiK/CarP"/>
</dbReference>
<keyword evidence="3" id="KW-0472">Membrane</keyword>
<dbReference type="AlphaFoldDB" id="A0A9W6BEU7"/>